<evidence type="ECO:0000313" key="2">
    <source>
        <dbReference type="Proteomes" id="UP000217209"/>
    </source>
</evidence>
<dbReference type="Pfam" id="PF09234">
    <property type="entry name" value="DUF1963"/>
    <property type="match status" value="1"/>
</dbReference>
<dbReference type="InterPro" id="IPR015315">
    <property type="entry name" value="DUF1963"/>
</dbReference>
<dbReference type="PANTHER" id="PTHR36436">
    <property type="entry name" value="SLL5081 PROTEIN"/>
    <property type="match status" value="1"/>
</dbReference>
<dbReference type="SUPFAM" id="SSF103032">
    <property type="entry name" value="Hypothetical protein YwqG"/>
    <property type="match status" value="1"/>
</dbReference>
<organism evidence="1 2">
    <name type="scientific">Corynebacterium glaucum</name>
    <dbReference type="NCBI Taxonomy" id="187491"/>
    <lineage>
        <taxon>Bacteria</taxon>
        <taxon>Bacillati</taxon>
        <taxon>Actinomycetota</taxon>
        <taxon>Actinomycetes</taxon>
        <taxon>Mycobacteriales</taxon>
        <taxon>Corynebacteriaceae</taxon>
        <taxon>Corynebacterium</taxon>
    </lineage>
</organism>
<dbReference type="InterPro" id="IPR035948">
    <property type="entry name" value="YwqG-like_sf"/>
</dbReference>
<evidence type="ECO:0000313" key="1">
    <source>
        <dbReference type="EMBL" id="AQQ14492.1"/>
    </source>
</evidence>
<dbReference type="OrthoDB" id="4409783at2"/>
<proteinExistence type="predicted"/>
<dbReference type="Proteomes" id="UP000217209">
    <property type="component" value="Chromosome"/>
</dbReference>
<name>A0A1Q2HUI3_9CORY</name>
<reference evidence="1 2" key="1">
    <citation type="submission" date="2016-12" db="EMBL/GenBank/DDBJ databases">
        <authorList>
            <person name="Song W.-J."/>
            <person name="Kurnit D.M."/>
        </authorList>
    </citation>
    <scope>NUCLEOTIDE SEQUENCE [LARGE SCALE GENOMIC DNA]</scope>
    <source>
        <strain evidence="1 2">DSM 30827</strain>
    </source>
</reference>
<evidence type="ECO:0008006" key="3">
    <source>
        <dbReference type="Google" id="ProtNLM"/>
    </source>
</evidence>
<dbReference type="Gene3D" id="2.30.320.10">
    <property type="entry name" value="YwqG-like"/>
    <property type="match status" value="1"/>
</dbReference>
<dbReference type="EMBL" id="CP019688">
    <property type="protein sequence ID" value="AQQ14492.1"/>
    <property type="molecule type" value="Genomic_DNA"/>
</dbReference>
<dbReference type="PANTHER" id="PTHR36436:SF6">
    <property type="entry name" value="SLL5081 PROTEIN"/>
    <property type="match status" value="1"/>
</dbReference>
<dbReference type="AlphaFoldDB" id="A0A1Q2HUI3"/>
<protein>
    <recommendedName>
        <fullName evidence="3">DUF1963 domain-containing protein</fullName>
    </recommendedName>
</protein>
<accession>A0A1Q2HUI3</accession>
<dbReference type="KEGG" id="cgv:CGLAU_02535"/>
<dbReference type="RefSeq" id="WP_095659332.1">
    <property type="nucleotide sequence ID" value="NZ_CP019688.1"/>
</dbReference>
<keyword evidence="2" id="KW-1185">Reference proteome</keyword>
<sequence>MFESREQAIELAHEMLPEEIIPQVVDLFVPCIGLEPTGEVGANTLGGTRIGGNPDVPEGFEWPQLQFEESDIGGRPIPDLDVENALRSPSVPFIAQVNLAEAHALGAVSADLPAEGRLLFFWDYRIAPWLPVRSAARVIHDTTPVDQLQEATLPDDLRREHEAELQEYLKNFGEPGDLSAFFVPAVGARLYEGITLPPSIHQPELDPPELKNGFAKFREAGFADEVSDYLWEGNPPLADPEWRKYQLLGVPNPVQSDPRYELKEFADLSEVEADPTKWRLLFQFAFEDWNYRIGDWETYFLIRNEALARGDFSDVRTVTQNT</sequence>
<gene>
    <name evidence="1" type="ORF">CGLAU_02535</name>
</gene>